<feature type="coiled-coil region" evidence="4">
    <location>
        <begin position="242"/>
        <end position="269"/>
    </location>
</feature>
<dbReference type="RefSeq" id="WP_084431561.1">
    <property type="nucleotide sequence ID" value="NZ_FWXV01000008.1"/>
</dbReference>
<reference evidence="5 6" key="1">
    <citation type="submission" date="2017-04" db="EMBL/GenBank/DDBJ databases">
        <authorList>
            <person name="Afonso C.L."/>
            <person name="Miller P.J."/>
            <person name="Scott M.A."/>
            <person name="Spackman E."/>
            <person name="Goraichik I."/>
            <person name="Dimitrov K.M."/>
            <person name="Suarez D.L."/>
            <person name="Swayne D.E."/>
        </authorList>
    </citation>
    <scope>NUCLEOTIDE SEQUENCE [LARGE SCALE GENOMIC DNA]</scope>
    <source>
        <strain evidence="5 6">DSM 43828</strain>
    </source>
</reference>
<evidence type="ECO:0000313" key="5">
    <source>
        <dbReference type="EMBL" id="SMD22806.1"/>
    </source>
</evidence>
<evidence type="ECO:0000256" key="4">
    <source>
        <dbReference type="SAM" id="Coils"/>
    </source>
</evidence>
<name>A0A1W2FMD7_KIBAR</name>
<keyword evidence="2" id="KW-0560">Oxidoreductase</keyword>
<dbReference type="InterPro" id="IPR020904">
    <property type="entry name" value="Sc_DH/Rdtase_CS"/>
</dbReference>
<dbReference type="Proteomes" id="UP000192674">
    <property type="component" value="Unassembled WGS sequence"/>
</dbReference>
<dbReference type="PRINTS" id="PR00080">
    <property type="entry name" value="SDRFAMILY"/>
</dbReference>
<keyword evidence="4" id="KW-0175">Coiled coil</keyword>
<dbReference type="CDD" id="cd05374">
    <property type="entry name" value="17beta-HSD-like_SDR_c"/>
    <property type="match status" value="1"/>
</dbReference>
<dbReference type="InterPro" id="IPR051911">
    <property type="entry name" value="SDR_oxidoreductase"/>
</dbReference>
<dbReference type="Pfam" id="PF00106">
    <property type="entry name" value="adh_short"/>
    <property type="match status" value="1"/>
</dbReference>
<dbReference type="InterPro" id="IPR036291">
    <property type="entry name" value="NAD(P)-bd_dom_sf"/>
</dbReference>
<proteinExistence type="inferred from homology"/>
<comment type="similarity">
    <text evidence="1 3">Belongs to the short-chain dehydrogenases/reductases (SDR) family.</text>
</comment>
<dbReference type="EMBL" id="FWXV01000008">
    <property type="protein sequence ID" value="SMD22806.1"/>
    <property type="molecule type" value="Genomic_DNA"/>
</dbReference>
<dbReference type="OrthoDB" id="9792003at2"/>
<accession>A0A1W2FMD7</accession>
<dbReference type="PRINTS" id="PR00081">
    <property type="entry name" value="GDHRDH"/>
</dbReference>
<dbReference type="AlphaFoldDB" id="A0A1W2FMD7"/>
<dbReference type="Gene3D" id="3.40.50.720">
    <property type="entry name" value="NAD(P)-binding Rossmann-like Domain"/>
    <property type="match status" value="1"/>
</dbReference>
<gene>
    <name evidence="5" type="ORF">SAMN05661093_07608</name>
</gene>
<dbReference type="PROSITE" id="PS00061">
    <property type="entry name" value="ADH_SHORT"/>
    <property type="match status" value="1"/>
</dbReference>
<dbReference type="PANTHER" id="PTHR43976:SF16">
    <property type="entry name" value="SHORT-CHAIN DEHYDROGENASE_REDUCTASE FAMILY PROTEIN"/>
    <property type="match status" value="1"/>
</dbReference>
<dbReference type="NCBIfam" id="NF005065">
    <property type="entry name" value="PRK06482.1"/>
    <property type="match status" value="1"/>
</dbReference>
<evidence type="ECO:0000313" key="6">
    <source>
        <dbReference type="Proteomes" id="UP000192674"/>
    </source>
</evidence>
<sequence>MSRTWFITGTSSGMGRELTERLLERGDRVAATLRRPDRLSELVTRYPGQLWVRELDVANNAQIVEVVDEAFAAMGRIDVVVSNAGYGVFGAAEELTDDDVTGIIDTNLTGSIRLARAVTPHLRRQGSGLIMQMSSMGGHLSFPGFALYNSSKWGVEGFFEAFADEVQPFGIRTILIEPGVVRTPFFDAAGRADALPAYENHPGISRGDLSSDEMRDDQTKVVLAMIEAGDMADPPRRMLLGTDAYELVTDALRRRLAEAEAQREHAAVADAD</sequence>
<evidence type="ECO:0000256" key="2">
    <source>
        <dbReference type="ARBA" id="ARBA00023002"/>
    </source>
</evidence>
<dbReference type="PANTHER" id="PTHR43976">
    <property type="entry name" value="SHORT CHAIN DEHYDROGENASE"/>
    <property type="match status" value="1"/>
</dbReference>
<dbReference type="InterPro" id="IPR002347">
    <property type="entry name" value="SDR_fam"/>
</dbReference>
<protein>
    <submittedName>
        <fullName evidence="5">Short-chain dehydrogenase</fullName>
    </submittedName>
</protein>
<organism evidence="5 6">
    <name type="scientific">Kibdelosporangium aridum</name>
    <dbReference type="NCBI Taxonomy" id="2030"/>
    <lineage>
        <taxon>Bacteria</taxon>
        <taxon>Bacillati</taxon>
        <taxon>Actinomycetota</taxon>
        <taxon>Actinomycetes</taxon>
        <taxon>Pseudonocardiales</taxon>
        <taxon>Pseudonocardiaceae</taxon>
        <taxon>Kibdelosporangium</taxon>
    </lineage>
</organism>
<dbReference type="GO" id="GO:0016491">
    <property type="term" value="F:oxidoreductase activity"/>
    <property type="evidence" value="ECO:0007669"/>
    <property type="project" value="UniProtKB-KW"/>
</dbReference>
<keyword evidence="6" id="KW-1185">Reference proteome</keyword>
<evidence type="ECO:0000256" key="3">
    <source>
        <dbReference type="RuleBase" id="RU000363"/>
    </source>
</evidence>
<dbReference type="SUPFAM" id="SSF51735">
    <property type="entry name" value="NAD(P)-binding Rossmann-fold domains"/>
    <property type="match status" value="1"/>
</dbReference>
<evidence type="ECO:0000256" key="1">
    <source>
        <dbReference type="ARBA" id="ARBA00006484"/>
    </source>
</evidence>